<dbReference type="EMBL" id="JBJXBP010000005">
    <property type="protein sequence ID" value="KAL3830862.1"/>
    <property type="molecule type" value="Genomic_DNA"/>
</dbReference>
<proteinExistence type="predicted"/>
<dbReference type="PROSITE" id="PS50053">
    <property type="entry name" value="UBIQUITIN_2"/>
    <property type="match status" value="1"/>
</dbReference>
<evidence type="ECO:0000313" key="2">
    <source>
        <dbReference type="EMBL" id="KAL3830862.1"/>
    </source>
</evidence>
<gene>
    <name evidence="2" type="ORF">ACJIZ3_019664</name>
</gene>
<evidence type="ECO:0000259" key="1">
    <source>
        <dbReference type="PROSITE" id="PS50053"/>
    </source>
</evidence>
<protein>
    <recommendedName>
        <fullName evidence="1">Ubiquitin-like domain-containing protein</fullName>
    </recommendedName>
</protein>
<evidence type="ECO:0000313" key="3">
    <source>
        <dbReference type="Proteomes" id="UP001634393"/>
    </source>
</evidence>
<accession>A0ABD3T1Y6</accession>
<keyword evidence="3" id="KW-1185">Reference proteome</keyword>
<reference evidence="2 3" key="1">
    <citation type="submission" date="2024-12" db="EMBL/GenBank/DDBJ databases">
        <title>The unique morphological basis and parallel evolutionary history of personate flowers in Penstemon.</title>
        <authorList>
            <person name="Depatie T.H."/>
            <person name="Wessinger C.A."/>
        </authorList>
    </citation>
    <scope>NUCLEOTIDE SEQUENCE [LARGE SCALE GENOMIC DNA]</scope>
    <source>
        <strain evidence="2">WTNN_2</strain>
        <tissue evidence="2">Leaf</tissue>
    </source>
</reference>
<name>A0ABD3T1Y6_9LAMI</name>
<dbReference type="Gene3D" id="3.10.20.90">
    <property type="entry name" value="Phosphatidylinositol 3-kinase Catalytic Subunit, Chain A, domain 1"/>
    <property type="match status" value="1"/>
</dbReference>
<sequence>MNLISIVFLFNGLRLQGKQNLDELIMEDGNEIDALLHQIGGQMLNKQRHITGRIVGCHSTTPKNNFSVCVYIYMRGCRFNSVIIDV</sequence>
<comment type="caution">
    <text evidence="2">The sequence shown here is derived from an EMBL/GenBank/DDBJ whole genome shotgun (WGS) entry which is preliminary data.</text>
</comment>
<dbReference type="AlphaFoldDB" id="A0ABD3T1Y6"/>
<dbReference type="InterPro" id="IPR000626">
    <property type="entry name" value="Ubiquitin-like_dom"/>
</dbReference>
<organism evidence="2 3">
    <name type="scientific">Penstemon smallii</name>
    <dbReference type="NCBI Taxonomy" id="265156"/>
    <lineage>
        <taxon>Eukaryota</taxon>
        <taxon>Viridiplantae</taxon>
        <taxon>Streptophyta</taxon>
        <taxon>Embryophyta</taxon>
        <taxon>Tracheophyta</taxon>
        <taxon>Spermatophyta</taxon>
        <taxon>Magnoliopsida</taxon>
        <taxon>eudicotyledons</taxon>
        <taxon>Gunneridae</taxon>
        <taxon>Pentapetalae</taxon>
        <taxon>asterids</taxon>
        <taxon>lamiids</taxon>
        <taxon>Lamiales</taxon>
        <taxon>Plantaginaceae</taxon>
        <taxon>Cheloneae</taxon>
        <taxon>Penstemon</taxon>
    </lineage>
</organism>
<feature type="domain" description="Ubiquitin-like" evidence="1">
    <location>
        <begin position="8"/>
        <end position="41"/>
    </location>
</feature>
<dbReference type="Proteomes" id="UP001634393">
    <property type="component" value="Unassembled WGS sequence"/>
</dbReference>